<dbReference type="Pfam" id="PF07992">
    <property type="entry name" value="Pyr_redox_2"/>
    <property type="match status" value="1"/>
</dbReference>
<evidence type="ECO:0000313" key="7">
    <source>
        <dbReference type="Proteomes" id="UP000240883"/>
    </source>
</evidence>
<accession>A0A2T2PAI2</accession>
<dbReference type="GO" id="GO:0004174">
    <property type="term" value="F:electron-transferring-flavoprotein dehydrogenase activity"/>
    <property type="evidence" value="ECO:0007669"/>
    <property type="project" value="TreeGrafter"/>
</dbReference>
<dbReference type="OrthoDB" id="202203at2759"/>
<dbReference type="GO" id="GO:0005737">
    <property type="term" value="C:cytoplasm"/>
    <property type="evidence" value="ECO:0007669"/>
    <property type="project" value="TreeGrafter"/>
</dbReference>
<evidence type="ECO:0000256" key="4">
    <source>
        <dbReference type="ARBA" id="ARBA00023002"/>
    </source>
</evidence>
<dbReference type="Gene3D" id="3.50.50.100">
    <property type="match status" value="1"/>
</dbReference>
<evidence type="ECO:0000256" key="3">
    <source>
        <dbReference type="ARBA" id="ARBA00022827"/>
    </source>
</evidence>
<feature type="domain" description="FAD/NAD(P)-binding" evidence="5">
    <location>
        <begin position="6"/>
        <end position="308"/>
    </location>
</feature>
<dbReference type="EMBL" id="KZ678128">
    <property type="protein sequence ID" value="PSN74655.1"/>
    <property type="molecule type" value="Genomic_DNA"/>
</dbReference>
<dbReference type="GO" id="GO:0050660">
    <property type="term" value="F:flavin adenine dinucleotide binding"/>
    <property type="evidence" value="ECO:0007669"/>
    <property type="project" value="TreeGrafter"/>
</dbReference>
<dbReference type="STRING" id="1448308.A0A2T2PAI2"/>
<keyword evidence="2" id="KW-0285">Flavoprotein</keyword>
<dbReference type="SUPFAM" id="SSF51905">
    <property type="entry name" value="FAD/NAD(P)-binding domain"/>
    <property type="match status" value="1"/>
</dbReference>
<proteinExistence type="inferred from homology"/>
<evidence type="ECO:0000256" key="1">
    <source>
        <dbReference type="ARBA" id="ARBA00006442"/>
    </source>
</evidence>
<comment type="similarity">
    <text evidence="1">Belongs to the FAD-dependent oxidoreductase family.</text>
</comment>
<dbReference type="PANTHER" id="PTHR43735:SF3">
    <property type="entry name" value="FERROPTOSIS SUPPRESSOR PROTEIN 1"/>
    <property type="match status" value="1"/>
</dbReference>
<dbReference type="InterPro" id="IPR036188">
    <property type="entry name" value="FAD/NAD-bd_sf"/>
</dbReference>
<dbReference type="AlphaFoldDB" id="A0A2T2PAI2"/>
<dbReference type="PRINTS" id="PR00368">
    <property type="entry name" value="FADPNR"/>
</dbReference>
<organism evidence="6 7">
    <name type="scientific">Corynespora cassiicola Philippines</name>
    <dbReference type="NCBI Taxonomy" id="1448308"/>
    <lineage>
        <taxon>Eukaryota</taxon>
        <taxon>Fungi</taxon>
        <taxon>Dikarya</taxon>
        <taxon>Ascomycota</taxon>
        <taxon>Pezizomycotina</taxon>
        <taxon>Dothideomycetes</taxon>
        <taxon>Pleosporomycetidae</taxon>
        <taxon>Pleosporales</taxon>
        <taxon>Corynesporascaceae</taxon>
        <taxon>Corynespora</taxon>
    </lineage>
</organism>
<sequence length="419" mass="45622">MSETRNIVVLGASFSGIYTTQYIMRHILPGLKSKHADAKYHVYIVNPSSDAYFRIASPRAAASSSRLDPENIFIDLNKVFQEFAGKEFTFIQAWATGLDTAAHTVSYKKSDYLEEEKLPYHALIVATGTKTYEPAFSQHSTKAATIDALKTMSKKVASAKDIVIAGGGPTAVEAAGEIAEQVNGKPGWFSTPTRKANITLVTGDRQLLPVLRPAIGKQAEERLKKLGVDVLYQSRVTDTTANGERTVVTLAKGDRLEADLYIAAYGVLPNSSFLPDNLLNDAGYLKTNPQTLRVDDAGSRVYAIGDVGSYSRNSILDVYDALPVLAVNLKRDLFSFNPQAPNEPPKGKDRLYVPNTKETQLVPIGTSGGVGAIMGYKLPSFFVWLIKGRDFFVGMSIPGLHKGDKVLKEVPWTAEEAVA</sequence>
<keyword evidence="3" id="KW-0274">FAD</keyword>
<keyword evidence="7" id="KW-1185">Reference proteome</keyword>
<dbReference type="PANTHER" id="PTHR43735">
    <property type="entry name" value="APOPTOSIS-INDUCING FACTOR 1"/>
    <property type="match status" value="1"/>
</dbReference>
<protein>
    <submittedName>
        <fullName evidence="6">FAD/NAD(P)-binding domain-containing protein</fullName>
    </submittedName>
</protein>
<evidence type="ECO:0000313" key="6">
    <source>
        <dbReference type="EMBL" id="PSN74655.1"/>
    </source>
</evidence>
<dbReference type="Proteomes" id="UP000240883">
    <property type="component" value="Unassembled WGS sequence"/>
</dbReference>
<evidence type="ECO:0000256" key="2">
    <source>
        <dbReference type="ARBA" id="ARBA00022630"/>
    </source>
</evidence>
<keyword evidence="4" id="KW-0560">Oxidoreductase</keyword>
<reference evidence="6 7" key="1">
    <citation type="journal article" date="2018" name="Front. Microbiol.">
        <title>Genome-Wide Analysis of Corynespora cassiicola Leaf Fall Disease Putative Effectors.</title>
        <authorList>
            <person name="Lopez D."/>
            <person name="Ribeiro S."/>
            <person name="Label P."/>
            <person name="Fumanal B."/>
            <person name="Venisse J.S."/>
            <person name="Kohler A."/>
            <person name="de Oliveira R.R."/>
            <person name="Labutti K."/>
            <person name="Lipzen A."/>
            <person name="Lail K."/>
            <person name="Bauer D."/>
            <person name="Ohm R.A."/>
            <person name="Barry K.W."/>
            <person name="Spatafora J."/>
            <person name="Grigoriev I.V."/>
            <person name="Martin F.M."/>
            <person name="Pujade-Renaud V."/>
        </authorList>
    </citation>
    <scope>NUCLEOTIDE SEQUENCE [LARGE SCALE GENOMIC DNA]</scope>
    <source>
        <strain evidence="6 7">Philippines</strain>
    </source>
</reference>
<dbReference type="PRINTS" id="PR00469">
    <property type="entry name" value="PNDRDTASEII"/>
</dbReference>
<gene>
    <name evidence="6" type="ORF">BS50DRAFT_567456</name>
</gene>
<name>A0A2T2PAI2_CORCC</name>
<dbReference type="InterPro" id="IPR023753">
    <property type="entry name" value="FAD/NAD-binding_dom"/>
</dbReference>
<evidence type="ECO:0000259" key="5">
    <source>
        <dbReference type="Pfam" id="PF07992"/>
    </source>
</evidence>